<dbReference type="AlphaFoldDB" id="A0A545SVZ4"/>
<keyword evidence="3" id="KW-1185">Reference proteome</keyword>
<sequence length="170" mass="18669">MKTCLKTERLELRLTQPEDFDAVHAMVSDYDVTRMTGTWPYPADPEFTKSRCVPADIELGLTGAIFCDGALVGTIGIASRDGGDPEMGYMFARAHWGQGYASEMGRALIAHCWATYDWPLIRAGVFADNPGSTRVLEKLGFTELEPGTAESLARGGSHPLRNFQLLRPQS</sequence>
<dbReference type="RefSeq" id="WP_142852888.1">
    <property type="nucleotide sequence ID" value="NZ_FXWW01000001.1"/>
</dbReference>
<dbReference type="SUPFAM" id="SSF55729">
    <property type="entry name" value="Acyl-CoA N-acyltransferases (Nat)"/>
    <property type="match status" value="1"/>
</dbReference>
<name>A0A545SVZ4_9RHOB</name>
<dbReference type="OrthoDB" id="6293260at2"/>
<evidence type="ECO:0000259" key="1">
    <source>
        <dbReference type="PROSITE" id="PS51186"/>
    </source>
</evidence>
<evidence type="ECO:0000313" key="3">
    <source>
        <dbReference type="Proteomes" id="UP000315816"/>
    </source>
</evidence>
<accession>A0A545SVZ4</accession>
<dbReference type="PANTHER" id="PTHR43792:SF1">
    <property type="entry name" value="N-ACETYLTRANSFERASE DOMAIN-CONTAINING PROTEIN"/>
    <property type="match status" value="1"/>
</dbReference>
<dbReference type="InterPro" id="IPR051531">
    <property type="entry name" value="N-acetyltransferase"/>
</dbReference>
<dbReference type="InterPro" id="IPR000182">
    <property type="entry name" value="GNAT_dom"/>
</dbReference>
<organism evidence="2 3">
    <name type="scientific">Aliiroseovarius halocynthiae</name>
    <dbReference type="NCBI Taxonomy" id="985055"/>
    <lineage>
        <taxon>Bacteria</taxon>
        <taxon>Pseudomonadati</taxon>
        <taxon>Pseudomonadota</taxon>
        <taxon>Alphaproteobacteria</taxon>
        <taxon>Rhodobacterales</taxon>
        <taxon>Paracoccaceae</taxon>
        <taxon>Aliiroseovarius</taxon>
    </lineage>
</organism>
<dbReference type="Proteomes" id="UP000315816">
    <property type="component" value="Unassembled WGS sequence"/>
</dbReference>
<reference evidence="2 3" key="1">
    <citation type="submission" date="2019-06" db="EMBL/GenBank/DDBJ databases">
        <title>A novel species of marine bacteria.</title>
        <authorList>
            <person name="Wang Y."/>
        </authorList>
    </citation>
    <scope>NUCLEOTIDE SEQUENCE [LARGE SCALE GENOMIC DNA]</scope>
    <source>
        <strain evidence="2 3">MA1-10</strain>
    </source>
</reference>
<dbReference type="PANTHER" id="PTHR43792">
    <property type="entry name" value="GNAT FAMILY, PUTATIVE (AFU_ORTHOLOGUE AFUA_3G00765)-RELATED-RELATED"/>
    <property type="match status" value="1"/>
</dbReference>
<protein>
    <submittedName>
        <fullName evidence="2">GNAT family N-acetyltransferase</fullName>
    </submittedName>
</protein>
<dbReference type="EMBL" id="VICH01000004">
    <property type="protein sequence ID" value="TQV69138.1"/>
    <property type="molecule type" value="Genomic_DNA"/>
</dbReference>
<dbReference type="PROSITE" id="PS51186">
    <property type="entry name" value="GNAT"/>
    <property type="match status" value="1"/>
</dbReference>
<evidence type="ECO:0000313" key="2">
    <source>
        <dbReference type="EMBL" id="TQV69138.1"/>
    </source>
</evidence>
<proteinExistence type="predicted"/>
<dbReference type="InterPro" id="IPR016181">
    <property type="entry name" value="Acyl_CoA_acyltransferase"/>
</dbReference>
<dbReference type="GO" id="GO:0016747">
    <property type="term" value="F:acyltransferase activity, transferring groups other than amino-acyl groups"/>
    <property type="evidence" value="ECO:0007669"/>
    <property type="project" value="InterPro"/>
</dbReference>
<gene>
    <name evidence="2" type="ORF">FIL88_06105</name>
</gene>
<feature type="domain" description="N-acetyltransferase" evidence="1">
    <location>
        <begin position="10"/>
        <end position="167"/>
    </location>
</feature>
<comment type="caution">
    <text evidence="2">The sequence shown here is derived from an EMBL/GenBank/DDBJ whole genome shotgun (WGS) entry which is preliminary data.</text>
</comment>
<dbReference type="Pfam" id="PF13302">
    <property type="entry name" value="Acetyltransf_3"/>
    <property type="match status" value="1"/>
</dbReference>
<dbReference type="Gene3D" id="3.40.630.30">
    <property type="match status" value="1"/>
</dbReference>
<keyword evidence="2" id="KW-0808">Transferase</keyword>